<reference evidence="2" key="1">
    <citation type="journal article" date="2014" name="Int. J. Syst. Evol. Microbiol.">
        <title>Complete genome sequence of Corynebacterium casei LMG S-19264T (=DSM 44701T), isolated from a smear-ripened cheese.</title>
        <authorList>
            <consortium name="US DOE Joint Genome Institute (JGI-PGF)"/>
            <person name="Walter F."/>
            <person name="Albersmeier A."/>
            <person name="Kalinowski J."/>
            <person name="Ruckert C."/>
        </authorList>
    </citation>
    <scope>NUCLEOTIDE SEQUENCE</scope>
    <source>
        <strain evidence="2">VKM Ac-1958</strain>
    </source>
</reference>
<evidence type="ECO:0000313" key="3">
    <source>
        <dbReference type="Proteomes" id="UP001142325"/>
    </source>
</evidence>
<dbReference type="AlphaFoldDB" id="A0A9W6HVS8"/>
<evidence type="ECO:0000256" key="1">
    <source>
        <dbReference type="ARBA" id="ARBA00022729"/>
    </source>
</evidence>
<dbReference type="EMBL" id="BSET01000002">
    <property type="protein sequence ID" value="GLK02956.1"/>
    <property type="molecule type" value="Genomic_DNA"/>
</dbReference>
<dbReference type="PANTHER" id="PTHR44103:SF1">
    <property type="entry name" value="PROPROTEIN CONVERTASE P"/>
    <property type="match status" value="1"/>
</dbReference>
<dbReference type="InterPro" id="IPR028994">
    <property type="entry name" value="Integrin_alpha_N"/>
</dbReference>
<accession>A0A9W6HVS8</accession>
<dbReference type="Pfam" id="PF13517">
    <property type="entry name" value="FG-GAP_3"/>
    <property type="match status" value="4"/>
</dbReference>
<dbReference type="PANTHER" id="PTHR44103">
    <property type="entry name" value="PROPROTEIN CONVERTASE P"/>
    <property type="match status" value="1"/>
</dbReference>
<dbReference type="Proteomes" id="UP001142325">
    <property type="component" value="Unassembled WGS sequence"/>
</dbReference>
<gene>
    <name evidence="2" type="ORF">GCM10017596_26710</name>
</gene>
<dbReference type="Gene3D" id="2.130.10.130">
    <property type="entry name" value="Integrin alpha, N-terminal"/>
    <property type="match status" value="2"/>
</dbReference>
<protein>
    <recommendedName>
        <fullName evidence="4">VCBS repeat protein</fullName>
    </recommendedName>
</protein>
<proteinExistence type="predicted"/>
<organism evidence="2 3">
    <name type="scientific">Microbacterium keratanolyticum</name>
    <dbReference type="NCBI Taxonomy" id="67574"/>
    <lineage>
        <taxon>Bacteria</taxon>
        <taxon>Bacillati</taxon>
        <taxon>Actinomycetota</taxon>
        <taxon>Actinomycetes</taxon>
        <taxon>Micrococcales</taxon>
        <taxon>Microbacteriaceae</taxon>
        <taxon>Microbacterium</taxon>
    </lineage>
</organism>
<dbReference type="InterPro" id="IPR013517">
    <property type="entry name" value="FG-GAP"/>
</dbReference>
<reference evidence="2" key="2">
    <citation type="submission" date="2023-01" db="EMBL/GenBank/DDBJ databases">
        <authorList>
            <person name="Sun Q."/>
            <person name="Evtushenko L."/>
        </authorList>
    </citation>
    <scope>NUCLEOTIDE SEQUENCE</scope>
    <source>
        <strain evidence="2">VKM Ac-1958</strain>
    </source>
</reference>
<evidence type="ECO:0008006" key="4">
    <source>
        <dbReference type="Google" id="ProtNLM"/>
    </source>
</evidence>
<dbReference type="SUPFAM" id="SSF69318">
    <property type="entry name" value="Integrin alpha N-terminal domain"/>
    <property type="match status" value="2"/>
</dbReference>
<keyword evidence="3" id="KW-1185">Reference proteome</keyword>
<evidence type="ECO:0000313" key="2">
    <source>
        <dbReference type="EMBL" id="GLK02956.1"/>
    </source>
</evidence>
<comment type="caution">
    <text evidence="2">The sequence shown here is derived from an EMBL/GenBank/DDBJ whole genome shotgun (WGS) entry which is preliminary data.</text>
</comment>
<keyword evidence="1" id="KW-0732">Signal</keyword>
<name>A0A9W6HVS8_9MICO</name>
<sequence>MGLEGFTPGNIISDDVFFNNRSMTEAEIDAFIRSKVASCTSGYTCLKDFRMSTPTRPADSYCDGYAGAANESAARIIYKASQSCGINPQVLLVMLQKEQGLITHTWPSQWRYDMALGQGCPDDAPCDPQFAGFFYQIYGAARQMNIYTEGYWFTYFAPGYTWQVQYHPNRGCGTGPVYMENAATSALYYYTPYQPNAAALRAGYGEGDSCSSYGNRNFYNYFTDWFGSTQDTSGSGSLRSPNTSSYITTVDSAGDVWAYPVGPGASAARSKLATGVGGATVMMVGDLDGDGTRDALMRNGASVMVMYGSPGGLTNAKPLAVDWSNVVLATAAGDMSGDGVPDVLTTDKAGTLHLWRGDNRGGFLPPIVVGWGWGGMTTLIGNIDMSGDGNLDLVARDSAGRLWVYYGNSRGGWVGSKLIGTGWGNFTSIFSAGDFDGDGWADLLATDTAGNLLHYYGQSWIGLTGPVRVGTGWTSMRSNGGAGPAAGVVRPLQPGTGDMDLDGAVDVTALAGDGSVTLYRGDGAGSWRGTLPLGSGWSAADNLLPMGDFNGDGFRDLGRVTPSGDFYLYPGTADKKLGAPVKIGNGWHTLGLLISGIDFDGDRIPDVLARTSSGELTMYPGNGKGGWKSGAVVIGYGWSGFDAAFNVGDFDGDGRSDLLARTPAGALWLFPTTGSGSWGNARQIGNGWGMFSSLIGPGDFDGNGTVDVLARTPGGDLYLYRGNGAGSWGASNRIGWGWQGFVDLG</sequence>